<organism evidence="2 3">
    <name type="scientific">Corynebacterium occultum</name>
    <dbReference type="NCBI Taxonomy" id="2675219"/>
    <lineage>
        <taxon>Bacteria</taxon>
        <taxon>Bacillati</taxon>
        <taxon>Actinomycetota</taxon>
        <taxon>Actinomycetes</taxon>
        <taxon>Mycobacteriales</taxon>
        <taxon>Corynebacteriaceae</taxon>
        <taxon>Corynebacterium</taxon>
    </lineage>
</organism>
<evidence type="ECO:0000313" key="2">
    <source>
        <dbReference type="EMBL" id="QGU06910.1"/>
    </source>
</evidence>
<proteinExistence type="predicted"/>
<gene>
    <name evidence="2" type="ORF">COCCU_04820</name>
</gene>
<reference evidence="2 3" key="1">
    <citation type="submission" date="2019-11" db="EMBL/GenBank/DDBJ databases">
        <title>Complete genome sequence of Corynebacterium kalinowskii 1959, a novel Corynebacterium species isolated from soil of a small paddock in Vilsendorf, Germany.</title>
        <authorList>
            <person name="Schaffert L."/>
            <person name="Ruwe M."/>
            <person name="Milse J."/>
            <person name="Hanuschka K."/>
            <person name="Ortseifen V."/>
            <person name="Droste J."/>
            <person name="Brandt D."/>
            <person name="Schlueter L."/>
            <person name="Kutter Y."/>
            <person name="Vinke S."/>
            <person name="Viehoefer P."/>
            <person name="Jacob L."/>
            <person name="Luebke N.-C."/>
            <person name="Schulte-Berndt E."/>
            <person name="Hain C."/>
            <person name="Linder M."/>
            <person name="Schmidt P."/>
            <person name="Wollenschlaeger L."/>
            <person name="Luttermann T."/>
            <person name="Thieme E."/>
            <person name="Hassa J."/>
            <person name="Haak M."/>
            <person name="Wittchen M."/>
            <person name="Mentz A."/>
            <person name="Persicke M."/>
            <person name="Busche T."/>
            <person name="Ruckert C."/>
        </authorList>
    </citation>
    <scope>NUCLEOTIDE SEQUENCE [LARGE SCALE GENOMIC DNA]</scope>
    <source>
        <strain evidence="2 3">2039</strain>
    </source>
</reference>
<dbReference type="RefSeq" id="WP_197088439.1">
    <property type="nucleotide sequence ID" value="NZ_CP046455.1"/>
</dbReference>
<dbReference type="EMBL" id="CP046455">
    <property type="protein sequence ID" value="QGU06910.1"/>
    <property type="molecule type" value="Genomic_DNA"/>
</dbReference>
<accession>A0A6B8WA87</accession>
<feature type="transmembrane region" description="Helical" evidence="1">
    <location>
        <begin position="91"/>
        <end position="111"/>
    </location>
</feature>
<keyword evidence="3" id="KW-1185">Reference proteome</keyword>
<dbReference type="InterPro" id="IPR014509">
    <property type="entry name" value="YjdF-like"/>
</dbReference>
<dbReference type="Pfam" id="PF09997">
    <property type="entry name" value="DUF2238"/>
    <property type="match status" value="1"/>
</dbReference>
<feature type="transmembrane region" description="Helical" evidence="1">
    <location>
        <begin position="15"/>
        <end position="34"/>
    </location>
</feature>
<evidence type="ECO:0008006" key="4">
    <source>
        <dbReference type="Google" id="ProtNLM"/>
    </source>
</evidence>
<evidence type="ECO:0000313" key="3">
    <source>
        <dbReference type="Proteomes" id="UP000424462"/>
    </source>
</evidence>
<evidence type="ECO:0000256" key="1">
    <source>
        <dbReference type="SAM" id="Phobius"/>
    </source>
</evidence>
<keyword evidence="1" id="KW-0812">Transmembrane</keyword>
<keyword evidence="1" id="KW-0472">Membrane</keyword>
<dbReference type="KEGG" id="cok:COCCU_04820"/>
<name>A0A6B8WA87_9CORY</name>
<feature type="transmembrane region" description="Helical" evidence="1">
    <location>
        <begin position="168"/>
        <end position="188"/>
    </location>
</feature>
<protein>
    <recommendedName>
        <fullName evidence="4">DUF2238 domain-containing protein</fullName>
    </recommendedName>
</protein>
<feature type="transmembrane region" description="Helical" evidence="1">
    <location>
        <begin position="123"/>
        <end position="142"/>
    </location>
</feature>
<keyword evidence="1" id="KW-1133">Transmembrane helix</keyword>
<dbReference type="Proteomes" id="UP000424462">
    <property type="component" value="Chromosome"/>
</dbReference>
<dbReference type="AlphaFoldDB" id="A0A6B8WA87"/>
<sequence>MIDNFLRPPKGASEILADILRGFGVISFLLALIFFELTEAGIVAFTLPGLMLARFLGMMPWPDIFISLSLLIAAWSNVFDLYGTISWWDLAVHFCSAGGLAVVSYLFLARFGMVPDPLNTQAIPAAGIILTTTFGLALGVLWEGIEWVGFNYLTTDIYVTYDDTISDMVAGGLGALCLGFAVAYLPLLRDPQSAPLGREHESASTEKAEVFADEEWQKPGEDVVGVKFNARR</sequence>